<accession>A0ACB7HUU7</accession>
<proteinExistence type="predicted"/>
<reference evidence="2" key="1">
    <citation type="journal article" date="2016" name="Nat. Biotechnol.">
        <title>Sequencing wild and cultivated cassava and related species reveals extensive interspecific hybridization and genetic diversity.</title>
        <authorList>
            <person name="Bredeson J.V."/>
            <person name="Lyons J.B."/>
            <person name="Prochnik S.E."/>
            <person name="Wu G.A."/>
            <person name="Ha C.M."/>
            <person name="Edsinger-Gonzales E."/>
            <person name="Grimwood J."/>
            <person name="Schmutz J."/>
            <person name="Rabbi I.Y."/>
            <person name="Egesi C."/>
            <person name="Nauluvula P."/>
            <person name="Lebot V."/>
            <person name="Ndunguru J."/>
            <person name="Mkamilo G."/>
            <person name="Bart R.S."/>
            <person name="Setter T.L."/>
            <person name="Gleadow R.M."/>
            <person name="Kulakow P."/>
            <person name="Ferguson M.E."/>
            <person name="Rounsley S."/>
            <person name="Rokhsar D.S."/>
        </authorList>
    </citation>
    <scope>NUCLEOTIDE SEQUENCE [LARGE SCALE GENOMIC DNA]</scope>
    <source>
        <strain evidence="2">cv. AM560-2</strain>
    </source>
</reference>
<comment type="caution">
    <text evidence="1">The sequence shown here is derived from an EMBL/GenBank/DDBJ whole genome shotgun (WGS) entry which is preliminary data.</text>
</comment>
<evidence type="ECO:0000313" key="2">
    <source>
        <dbReference type="Proteomes" id="UP000091857"/>
    </source>
</evidence>
<dbReference type="Proteomes" id="UP000091857">
    <property type="component" value="Chromosome 4"/>
</dbReference>
<evidence type="ECO:0000313" key="1">
    <source>
        <dbReference type="EMBL" id="KAG8656407.1"/>
    </source>
</evidence>
<gene>
    <name evidence="1" type="ORF">MANES_04G131766v8</name>
</gene>
<name>A0ACB7HUU7_MANES</name>
<sequence length="170" mass="18692">MTCPGVPFPQKMSEQSRTSISLPRNPEFPESDSPKSLKSKTAGGRKTFKTPLADALYVINYREAINKSSLSLPQWLCRSFPSYRTVNYFTFSTLSPTSSSSSMASHFFLQLPKSFYLKSFGSKSKRCKAGVPKINLNGKKPGNSLLLKNSGSLGLFFAYCTSSHCFSLGA</sequence>
<organism evidence="1 2">
    <name type="scientific">Manihot esculenta</name>
    <name type="common">Cassava</name>
    <name type="synonym">Jatropha manihot</name>
    <dbReference type="NCBI Taxonomy" id="3983"/>
    <lineage>
        <taxon>Eukaryota</taxon>
        <taxon>Viridiplantae</taxon>
        <taxon>Streptophyta</taxon>
        <taxon>Embryophyta</taxon>
        <taxon>Tracheophyta</taxon>
        <taxon>Spermatophyta</taxon>
        <taxon>Magnoliopsida</taxon>
        <taxon>eudicotyledons</taxon>
        <taxon>Gunneridae</taxon>
        <taxon>Pentapetalae</taxon>
        <taxon>rosids</taxon>
        <taxon>fabids</taxon>
        <taxon>Malpighiales</taxon>
        <taxon>Euphorbiaceae</taxon>
        <taxon>Crotonoideae</taxon>
        <taxon>Manihoteae</taxon>
        <taxon>Manihot</taxon>
    </lineage>
</organism>
<protein>
    <submittedName>
        <fullName evidence="1">Uncharacterized protein</fullName>
    </submittedName>
</protein>
<keyword evidence="2" id="KW-1185">Reference proteome</keyword>
<dbReference type="EMBL" id="CM004390">
    <property type="protein sequence ID" value="KAG8656407.1"/>
    <property type="molecule type" value="Genomic_DNA"/>
</dbReference>